<dbReference type="RefSeq" id="WP_123184481.1">
    <property type="nucleotide sequence ID" value="NZ_CANPEU010000001.1"/>
</dbReference>
<name>A0A3N0AC46_9ACTN</name>
<gene>
    <name evidence="5 9" type="primary">hrcA</name>
    <name evidence="9" type="ORF">E5982_00365</name>
    <name evidence="8" type="ORF">FHR31_000476</name>
</gene>
<accession>A0A3N0AC46</accession>
<dbReference type="InterPro" id="IPR023120">
    <property type="entry name" value="WHTH_transcript_rep_HrcA_IDD"/>
</dbReference>
<dbReference type="GeneID" id="93355777"/>
<evidence type="ECO:0000256" key="1">
    <source>
        <dbReference type="ARBA" id="ARBA00022491"/>
    </source>
</evidence>
<dbReference type="Pfam" id="PF01628">
    <property type="entry name" value="HrcA"/>
    <property type="match status" value="1"/>
</dbReference>
<dbReference type="InterPro" id="IPR002571">
    <property type="entry name" value="HrcA"/>
</dbReference>
<feature type="domain" description="HTH deoR-type" evidence="7">
    <location>
        <begin position="35"/>
        <end position="59"/>
    </location>
</feature>
<dbReference type="SUPFAM" id="SSF55781">
    <property type="entry name" value="GAF domain-like"/>
    <property type="match status" value="1"/>
</dbReference>
<dbReference type="EMBL" id="JACHYA010000001">
    <property type="protein sequence ID" value="MBB3170696.1"/>
    <property type="molecule type" value="Genomic_DNA"/>
</dbReference>
<evidence type="ECO:0000313" key="8">
    <source>
        <dbReference type="EMBL" id="MBB3170696.1"/>
    </source>
</evidence>
<evidence type="ECO:0000313" key="11">
    <source>
        <dbReference type="Proteomes" id="UP000530850"/>
    </source>
</evidence>
<dbReference type="InterPro" id="IPR036388">
    <property type="entry name" value="WH-like_DNA-bd_sf"/>
</dbReference>
<dbReference type="PANTHER" id="PTHR34824">
    <property type="entry name" value="HEAT-INDUCIBLE TRANSCRIPTION REPRESSOR HRCA"/>
    <property type="match status" value="1"/>
</dbReference>
<keyword evidence="2 5" id="KW-0805">Transcription regulation</keyword>
<keyword evidence="10" id="KW-1185">Reference proteome</keyword>
<dbReference type="SUPFAM" id="SSF46785">
    <property type="entry name" value="Winged helix' DNA-binding domain"/>
    <property type="match status" value="1"/>
</dbReference>
<evidence type="ECO:0000256" key="3">
    <source>
        <dbReference type="ARBA" id="ARBA00023016"/>
    </source>
</evidence>
<dbReference type="NCBIfam" id="TIGR00331">
    <property type="entry name" value="hrcA"/>
    <property type="match status" value="1"/>
</dbReference>
<evidence type="ECO:0000256" key="4">
    <source>
        <dbReference type="ARBA" id="ARBA00023163"/>
    </source>
</evidence>
<dbReference type="HAMAP" id="MF_00081">
    <property type="entry name" value="HrcA"/>
    <property type="match status" value="1"/>
</dbReference>
<dbReference type="InterPro" id="IPR029016">
    <property type="entry name" value="GAF-like_dom_sf"/>
</dbReference>
<evidence type="ECO:0000259" key="6">
    <source>
        <dbReference type="Pfam" id="PF01628"/>
    </source>
</evidence>
<reference evidence="8 11" key="2">
    <citation type="submission" date="2020-08" db="EMBL/GenBank/DDBJ databases">
        <title>Sequencing the genomes of 1000 actinobacteria strains.</title>
        <authorList>
            <person name="Klenk H.-P."/>
        </authorList>
    </citation>
    <scope>NUCLEOTIDE SEQUENCE [LARGE SCALE GENOMIC DNA]</scope>
    <source>
        <strain evidence="8 11">DSM 22242</strain>
    </source>
</reference>
<dbReference type="Proteomes" id="UP000530850">
    <property type="component" value="Unassembled WGS sequence"/>
</dbReference>
<dbReference type="EMBL" id="SSTM01000001">
    <property type="protein sequence ID" value="TJW12100.1"/>
    <property type="molecule type" value="Genomic_DNA"/>
</dbReference>
<dbReference type="GO" id="GO:0045892">
    <property type="term" value="P:negative regulation of DNA-templated transcription"/>
    <property type="evidence" value="ECO:0007669"/>
    <property type="project" value="UniProtKB-UniRule"/>
</dbReference>
<dbReference type="InterPro" id="IPR001034">
    <property type="entry name" value="DeoR_HTH"/>
</dbReference>
<keyword evidence="4 5" id="KW-0804">Transcription</keyword>
<reference evidence="9 10" key="1">
    <citation type="submission" date="2019-04" db="EMBL/GenBank/DDBJ databases">
        <title>Microbes associate with the intestines of laboratory mice.</title>
        <authorList>
            <person name="Navarre W."/>
            <person name="Wong E."/>
            <person name="Huang K.C."/>
            <person name="Tropini C."/>
            <person name="Ng K."/>
            <person name="Yu B."/>
        </authorList>
    </citation>
    <scope>NUCLEOTIDE SEQUENCE [LARGE SCALE GENOMIC DNA]</scope>
    <source>
        <strain evidence="9 10">NM48_B13</strain>
    </source>
</reference>
<dbReference type="Gene3D" id="3.30.390.60">
    <property type="entry name" value="Heat-inducible transcription repressor hrca homolog, domain 3"/>
    <property type="match status" value="1"/>
</dbReference>
<sequence>MLSDRRQRVLCALIEEYIRHAMPVGSRTLTERYSLGVSPATVRNDLSALEEGGFIFQPHTSAGRVPTDFGYRAFVDDLLENDLLQEENPYPEVVSQLRQRAQELDELMEQTSEALMRLTNCLSIVVAPSLLSARIRQISLISLSPRRVLLVVVSQDGEVLNRQIGFEEDVDAQDLAKVQNLMNMTFSGKTIDDMGTGAQEDMFASVHNPLFQVLLEELIVCVRESDDGRSRRTGLSSLMAMPEFSSSSSLMPLMRLMEHEDVLWSALDGAEGEDDQCLVRIGTENPVPELSDVSVVAGRYGRGESAGIVAVIGPTRMDYGSVIRAVRAAQQALADG</sequence>
<comment type="caution">
    <text evidence="9">The sequence shown here is derived from an EMBL/GenBank/DDBJ whole genome shotgun (WGS) entry which is preliminary data.</text>
</comment>
<dbReference type="Gene3D" id="3.30.450.40">
    <property type="match status" value="1"/>
</dbReference>
<evidence type="ECO:0000256" key="5">
    <source>
        <dbReference type="HAMAP-Rule" id="MF_00081"/>
    </source>
</evidence>
<dbReference type="GO" id="GO:0003677">
    <property type="term" value="F:DNA binding"/>
    <property type="evidence" value="ECO:0007669"/>
    <property type="project" value="InterPro"/>
</dbReference>
<dbReference type="Pfam" id="PF08220">
    <property type="entry name" value="HTH_DeoR"/>
    <property type="match status" value="1"/>
</dbReference>
<dbReference type="OrthoDB" id="9783139at2"/>
<keyword evidence="3 5" id="KW-0346">Stress response</keyword>
<comment type="similarity">
    <text evidence="5">Belongs to the HrcA family.</text>
</comment>
<keyword evidence="1 5" id="KW-0678">Repressor</keyword>
<organism evidence="9 10">
    <name type="scientific">Parvibacter caecicola</name>
    <dbReference type="NCBI Taxonomy" id="747645"/>
    <lineage>
        <taxon>Bacteria</taxon>
        <taxon>Bacillati</taxon>
        <taxon>Actinomycetota</taxon>
        <taxon>Coriobacteriia</taxon>
        <taxon>Coriobacteriales</taxon>
        <taxon>Coriobacteriaceae</taxon>
        <taxon>Parvibacter</taxon>
    </lineage>
</organism>
<dbReference type="InterPro" id="IPR021153">
    <property type="entry name" value="HrcA_C"/>
</dbReference>
<comment type="function">
    <text evidence="5">Negative regulator of class I heat shock genes (grpE-dnaK-dnaJ and groELS operons). Prevents heat-shock induction of these operons.</text>
</comment>
<evidence type="ECO:0000259" key="7">
    <source>
        <dbReference type="Pfam" id="PF08220"/>
    </source>
</evidence>
<dbReference type="PIRSF" id="PIRSF005485">
    <property type="entry name" value="HrcA"/>
    <property type="match status" value="1"/>
</dbReference>
<dbReference type="Gene3D" id="1.10.10.10">
    <property type="entry name" value="Winged helix-like DNA-binding domain superfamily/Winged helix DNA-binding domain"/>
    <property type="match status" value="1"/>
</dbReference>
<dbReference type="InterPro" id="IPR036390">
    <property type="entry name" value="WH_DNA-bd_sf"/>
</dbReference>
<dbReference type="PANTHER" id="PTHR34824:SF1">
    <property type="entry name" value="HEAT-INDUCIBLE TRANSCRIPTION REPRESSOR HRCA"/>
    <property type="match status" value="1"/>
</dbReference>
<dbReference type="AlphaFoldDB" id="A0A3N0AC46"/>
<feature type="domain" description="Heat-inducible transcription repressor HrcA C-terminal" evidence="6">
    <location>
        <begin position="105"/>
        <end position="323"/>
    </location>
</feature>
<dbReference type="GO" id="GO:0003700">
    <property type="term" value="F:DNA-binding transcription factor activity"/>
    <property type="evidence" value="ECO:0007669"/>
    <property type="project" value="InterPro"/>
</dbReference>
<proteinExistence type="inferred from homology"/>
<evidence type="ECO:0000313" key="10">
    <source>
        <dbReference type="Proteomes" id="UP000309454"/>
    </source>
</evidence>
<evidence type="ECO:0000256" key="2">
    <source>
        <dbReference type="ARBA" id="ARBA00023015"/>
    </source>
</evidence>
<protein>
    <recommendedName>
        <fullName evidence="5">Heat-inducible transcription repressor HrcA</fullName>
    </recommendedName>
</protein>
<dbReference type="Proteomes" id="UP000309454">
    <property type="component" value="Unassembled WGS sequence"/>
</dbReference>
<evidence type="ECO:0000313" key="9">
    <source>
        <dbReference type="EMBL" id="TJW12100.1"/>
    </source>
</evidence>